<dbReference type="InterPro" id="IPR011711">
    <property type="entry name" value="GntR_C"/>
</dbReference>
<dbReference type="OrthoDB" id="8114900at2"/>
<organism evidence="5 6">
    <name type="scientific">Hartmannibacter diazotrophicus</name>
    <dbReference type="NCBI Taxonomy" id="1482074"/>
    <lineage>
        <taxon>Bacteria</taxon>
        <taxon>Pseudomonadati</taxon>
        <taxon>Pseudomonadota</taxon>
        <taxon>Alphaproteobacteria</taxon>
        <taxon>Hyphomicrobiales</taxon>
        <taxon>Pleomorphomonadaceae</taxon>
        <taxon>Hartmannibacter</taxon>
    </lineage>
</organism>
<dbReference type="SUPFAM" id="SSF46785">
    <property type="entry name" value="Winged helix' DNA-binding domain"/>
    <property type="match status" value="1"/>
</dbReference>
<dbReference type="GO" id="GO:0003700">
    <property type="term" value="F:DNA-binding transcription factor activity"/>
    <property type="evidence" value="ECO:0007669"/>
    <property type="project" value="InterPro"/>
</dbReference>
<dbReference type="SMART" id="SM00345">
    <property type="entry name" value="HTH_GNTR"/>
    <property type="match status" value="1"/>
</dbReference>
<dbReference type="Pfam" id="PF07729">
    <property type="entry name" value="FCD"/>
    <property type="match status" value="1"/>
</dbReference>
<dbReference type="PANTHER" id="PTHR43537">
    <property type="entry name" value="TRANSCRIPTIONAL REGULATOR, GNTR FAMILY"/>
    <property type="match status" value="1"/>
</dbReference>
<dbReference type="AlphaFoldDB" id="A0A2C9D489"/>
<dbReference type="Gene3D" id="1.10.10.10">
    <property type="entry name" value="Winged helix-like DNA-binding domain superfamily/Winged helix DNA-binding domain"/>
    <property type="match status" value="1"/>
</dbReference>
<keyword evidence="1" id="KW-0805">Transcription regulation</keyword>
<dbReference type="KEGG" id="hdi:HDIA_1489"/>
<dbReference type="Proteomes" id="UP000223606">
    <property type="component" value="Chromosome 1"/>
</dbReference>
<keyword evidence="6" id="KW-1185">Reference proteome</keyword>
<dbReference type="SMART" id="SM00895">
    <property type="entry name" value="FCD"/>
    <property type="match status" value="1"/>
</dbReference>
<dbReference type="InterPro" id="IPR036390">
    <property type="entry name" value="WH_DNA-bd_sf"/>
</dbReference>
<dbReference type="InterPro" id="IPR008920">
    <property type="entry name" value="TF_FadR/GntR_C"/>
</dbReference>
<gene>
    <name evidence="5" type="primary">mcbR_3</name>
    <name evidence="5" type="ORF">HDIA_1489</name>
</gene>
<dbReference type="Pfam" id="PF00392">
    <property type="entry name" value="GntR"/>
    <property type="match status" value="1"/>
</dbReference>
<evidence type="ECO:0000256" key="3">
    <source>
        <dbReference type="ARBA" id="ARBA00023163"/>
    </source>
</evidence>
<dbReference type="PROSITE" id="PS50949">
    <property type="entry name" value="HTH_GNTR"/>
    <property type="match status" value="1"/>
</dbReference>
<keyword evidence="3" id="KW-0804">Transcription</keyword>
<evidence type="ECO:0000313" key="6">
    <source>
        <dbReference type="Proteomes" id="UP000223606"/>
    </source>
</evidence>
<dbReference type="Gene3D" id="1.20.120.530">
    <property type="entry name" value="GntR ligand-binding domain-like"/>
    <property type="match status" value="1"/>
</dbReference>
<dbReference type="InterPro" id="IPR036388">
    <property type="entry name" value="WH-like_DNA-bd_sf"/>
</dbReference>
<dbReference type="EMBL" id="LT960614">
    <property type="protein sequence ID" value="SON55030.1"/>
    <property type="molecule type" value="Genomic_DNA"/>
</dbReference>
<keyword evidence="2" id="KW-0238">DNA-binding</keyword>
<evidence type="ECO:0000256" key="2">
    <source>
        <dbReference type="ARBA" id="ARBA00023125"/>
    </source>
</evidence>
<protein>
    <submittedName>
        <fullName evidence="5">HTH-type transcriptional regulator McbR</fullName>
    </submittedName>
</protein>
<dbReference type="GO" id="GO:0003677">
    <property type="term" value="F:DNA binding"/>
    <property type="evidence" value="ECO:0007669"/>
    <property type="project" value="UniProtKB-KW"/>
</dbReference>
<name>A0A2C9D489_9HYPH</name>
<accession>A0A2C9D489</accession>
<dbReference type="CDD" id="cd07377">
    <property type="entry name" value="WHTH_GntR"/>
    <property type="match status" value="1"/>
</dbReference>
<dbReference type="SUPFAM" id="SSF48008">
    <property type="entry name" value="GntR ligand-binding domain-like"/>
    <property type="match status" value="1"/>
</dbReference>
<evidence type="ECO:0000259" key="4">
    <source>
        <dbReference type="PROSITE" id="PS50949"/>
    </source>
</evidence>
<dbReference type="InterPro" id="IPR000524">
    <property type="entry name" value="Tscrpt_reg_HTH_GntR"/>
</dbReference>
<proteinExistence type="predicted"/>
<dbReference type="PANTHER" id="PTHR43537:SF50">
    <property type="entry name" value="TRANSCRIPTIONAL REGULATORY PROTEIN"/>
    <property type="match status" value="1"/>
</dbReference>
<dbReference type="RefSeq" id="WP_099555602.1">
    <property type="nucleotide sequence ID" value="NZ_LT960614.1"/>
</dbReference>
<sequence>MIDIATKKASGLAINRRSLYDPVAEHLREMIIKGELTPGARVPVTELAADFGVSQTPMREALKVLAEEQLVELLPNRGARVLPYTAREAADLFQVIASLESLAAEIATTRLSKADLDALEEMHERMRGHYESGDKEPYFDINSRIHDRIMRLSGNEALIATHGKLIVRATRGRYMAIVDPERWAEAMDEHEQLMTALRDRDAAAAAAIWRLHLRHTGDSVCAILAGA</sequence>
<evidence type="ECO:0000256" key="1">
    <source>
        <dbReference type="ARBA" id="ARBA00023015"/>
    </source>
</evidence>
<feature type="domain" description="HTH gntR-type" evidence="4">
    <location>
        <begin position="17"/>
        <end position="84"/>
    </location>
</feature>
<reference evidence="6" key="1">
    <citation type="submission" date="2017-09" db="EMBL/GenBank/DDBJ databases">
        <title>Genome sequence of Nannocystis excedens DSM 71.</title>
        <authorList>
            <person name="Blom J."/>
        </authorList>
    </citation>
    <scope>NUCLEOTIDE SEQUENCE [LARGE SCALE GENOMIC DNA]</scope>
    <source>
        <strain evidence="6">type strain: E19</strain>
    </source>
</reference>
<evidence type="ECO:0000313" key="5">
    <source>
        <dbReference type="EMBL" id="SON55030.1"/>
    </source>
</evidence>